<feature type="domain" description="MROH2B-like HEAT-repeats" evidence="4">
    <location>
        <begin position="326"/>
        <end position="416"/>
    </location>
</feature>
<feature type="domain" description="Maestro/Maestro-like HEAT-repeats" evidence="5">
    <location>
        <begin position="796"/>
        <end position="1061"/>
    </location>
</feature>
<name>A0ABM1JPD4_GEKJA</name>
<dbReference type="PANTHER" id="PTHR23120">
    <property type="entry name" value="MAESTRO-RELATED HEAT DOMAIN-CONTAINING"/>
    <property type="match status" value="1"/>
</dbReference>
<feature type="region of interest" description="Disordered" evidence="2">
    <location>
        <begin position="1"/>
        <end position="146"/>
    </location>
</feature>
<evidence type="ECO:0000259" key="4">
    <source>
        <dbReference type="Pfam" id="PF23210"/>
    </source>
</evidence>
<gene>
    <name evidence="7" type="primary">LOC107107524</name>
</gene>
<dbReference type="SUPFAM" id="SSF48371">
    <property type="entry name" value="ARM repeat"/>
    <property type="match status" value="1"/>
</dbReference>
<feature type="domain" description="Maestro-like HEAT-repeats" evidence="3">
    <location>
        <begin position="441"/>
        <end position="668"/>
    </location>
</feature>
<evidence type="ECO:0000256" key="2">
    <source>
        <dbReference type="SAM" id="MobiDB-lite"/>
    </source>
</evidence>
<keyword evidence="1" id="KW-0677">Repeat</keyword>
<organism evidence="6 7">
    <name type="scientific">Gekko japonicus</name>
    <name type="common">Schlegel's Japanese gecko</name>
    <dbReference type="NCBI Taxonomy" id="146911"/>
    <lineage>
        <taxon>Eukaryota</taxon>
        <taxon>Metazoa</taxon>
        <taxon>Chordata</taxon>
        <taxon>Craniata</taxon>
        <taxon>Vertebrata</taxon>
        <taxon>Euteleostomi</taxon>
        <taxon>Lepidosauria</taxon>
        <taxon>Squamata</taxon>
        <taxon>Bifurcata</taxon>
        <taxon>Gekkota</taxon>
        <taxon>Gekkonidae</taxon>
        <taxon>Gekkoninae</taxon>
        <taxon>Gekko</taxon>
    </lineage>
</organism>
<dbReference type="InterPro" id="IPR055406">
    <property type="entry name" value="HEAT_Maestro"/>
</dbReference>
<feature type="compositionally biased region" description="Polar residues" evidence="2">
    <location>
        <begin position="37"/>
        <end position="53"/>
    </location>
</feature>
<dbReference type="PANTHER" id="PTHR23120:SF42">
    <property type="entry name" value="MAESTRO HEAT-LIKE REPEAT FAMILY MEMBER 3"/>
    <property type="match status" value="1"/>
</dbReference>
<dbReference type="Proteomes" id="UP000694871">
    <property type="component" value="Unplaced"/>
</dbReference>
<dbReference type="InterPro" id="IPR011989">
    <property type="entry name" value="ARM-like"/>
</dbReference>
<dbReference type="InterPro" id="IPR016024">
    <property type="entry name" value="ARM-type_fold"/>
</dbReference>
<dbReference type="Gene3D" id="1.25.10.10">
    <property type="entry name" value="Leucine-rich Repeat Variant"/>
    <property type="match status" value="2"/>
</dbReference>
<dbReference type="InterPro" id="IPR048465">
    <property type="entry name" value="Maestro-like_HEAT"/>
</dbReference>
<evidence type="ECO:0000313" key="6">
    <source>
        <dbReference type="Proteomes" id="UP000694871"/>
    </source>
</evidence>
<dbReference type="GeneID" id="107107524"/>
<evidence type="ECO:0000259" key="3">
    <source>
        <dbReference type="Pfam" id="PF21047"/>
    </source>
</evidence>
<dbReference type="Pfam" id="PF23227">
    <property type="entry name" value="HEAT_MROH2B_C"/>
    <property type="match status" value="1"/>
</dbReference>
<evidence type="ECO:0000313" key="7">
    <source>
        <dbReference type="RefSeq" id="XP_015263321.1"/>
    </source>
</evidence>
<feature type="domain" description="MROH2B-like HEAT-repeats" evidence="4">
    <location>
        <begin position="232"/>
        <end position="322"/>
    </location>
</feature>
<proteinExistence type="predicted"/>
<dbReference type="InterPro" id="IPR045206">
    <property type="entry name" value="Maestro_heat-like_prot"/>
</dbReference>
<dbReference type="InterPro" id="IPR055408">
    <property type="entry name" value="HEAT_MROH2B-like"/>
</dbReference>
<dbReference type="RefSeq" id="XP_015263321.1">
    <property type="nucleotide sequence ID" value="XM_015407835.1"/>
</dbReference>
<keyword evidence="6" id="KW-1185">Reference proteome</keyword>
<reference evidence="7" key="1">
    <citation type="submission" date="2025-08" db="UniProtKB">
        <authorList>
            <consortium name="RefSeq"/>
        </authorList>
    </citation>
    <scope>IDENTIFICATION</scope>
</reference>
<accession>A0ABM1JPD4</accession>
<evidence type="ECO:0000259" key="5">
    <source>
        <dbReference type="Pfam" id="PF23227"/>
    </source>
</evidence>
<dbReference type="Pfam" id="PF23210">
    <property type="entry name" value="HEAT_Maestro_2"/>
    <property type="match status" value="2"/>
</dbReference>
<evidence type="ECO:0000256" key="1">
    <source>
        <dbReference type="ARBA" id="ARBA00022737"/>
    </source>
</evidence>
<dbReference type="Pfam" id="PF21047">
    <property type="entry name" value="HEAT_Maestro"/>
    <property type="match status" value="1"/>
</dbReference>
<sequence>MTSFIKKLQLLKRKSLDGEETSLEQKSDPREGPSLAHQPSSSQDPATRRTSQLLPLLIKPTPSAPTEARKKPPPPPPLVLPELVQRQPSKATPATSKTEERQPQPPETAKEATTLPRLPVKATKSTISPVGRKRLPNTSGESTTPAELADENFQYIWDSKILPRGRSLRDAVEMLDEKDILDTILTHLQQMVQASAAEPKNTVRKRMGLPTEADSDHVAVVSQTKLPRTSSKEKGVSEAIGLAAFCHLREILIALRDYGNMMYARRSLLMEKTPEDLKNQAAIQVRTTLILCYGHAAIGAKPEDMLMQAEMIVSEILLQFRGDHKEVIEEEPSGSVCFTILHQAMTTVCCLTLLKPPLDYDVKSDLVRKSVKKVFSLPALKMTKLKAGSPTHPTQTQDFYLQTINACNNMLTSLLSETPNMEGLQEILIHTNGWIESEKTYERERAVKSTIHVLKFVSEHLDFDVSQEFSLLGQLVALLALRTVDSVKEIGQQAAEAMYHLHYITMSKMVKEMEKRHKNKKGNVVKWLREDFFIPGPAVFYNNISKVAKAFGEHLTTDQITDLVLKVIHSLVHEEKVISQAAAMLLSSFLEECGMDLENLSMIVKEIYNHLSTIRDPVTKEETMKAICNLACKRLNGVVDCLLESSVECDNNAMELWKALATDPYSNAKLVRPLLKRLQDEDPLSENCNRRNSKSLMPLAALKNLITCMGYIKEYNILGMQGSWEKLQQPDTYFEGVFHLIRTLFAFSKVHLKMTFKQANAYLRHLEIKERTVGMAFFTELLFHGEIGLLFVKQDILDVLREWMMQPCPLMQVFSIRGLGHLLQHPLEDESLESLLPPLMSCAFDADRNIAKESIKTLQYMFRHLAVVEYGSMGISLIPHLLKYFNDEDNDLRGDSIGLFGTLLKGAAVSDSNRHSLKEDVFQSQVPLLIQLADPFTREVSKDVLNTCTIFMKWADVPAGLFAIENYANLNATYFNICKYLLRKSRHKLPEMLAQTVLYMKSKYTSYREAAALLTGNYAPHMTADLVSTKEVEDVYLAVRELQGDCEAAVSNAAIAAIEQLFQYCGNRISRHLIPHQFMPLLKSSLEKEKAEERK</sequence>
<feature type="compositionally biased region" description="Polar residues" evidence="2">
    <location>
        <begin position="136"/>
        <end position="145"/>
    </location>
</feature>
<protein>
    <submittedName>
        <fullName evidence="7">Maestro heat-like repeat family member 5</fullName>
    </submittedName>
</protein>